<evidence type="ECO:0000313" key="2">
    <source>
        <dbReference type="Proteomes" id="UP000198656"/>
    </source>
</evidence>
<accession>A0A1G7W4I8</accession>
<proteinExistence type="predicted"/>
<dbReference type="STRING" id="1121419.SAMN05443529_10526"/>
<organism evidence="1 2">
    <name type="scientific">Desulfosporosinus hippei DSM 8344</name>
    <dbReference type="NCBI Taxonomy" id="1121419"/>
    <lineage>
        <taxon>Bacteria</taxon>
        <taxon>Bacillati</taxon>
        <taxon>Bacillota</taxon>
        <taxon>Clostridia</taxon>
        <taxon>Eubacteriales</taxon>
        <taxon>Desulfitobacteriaceae</taxon>
        <taxon>Desulfosporosinus</taxon>
    </lineage>
</organism>
<dbReference type="Proteomes" id="UP000198656">
    <property type="component" value="Unassembled WGS sequence"/>
</dbReference>
<dbReference type="AlphaFoldDB" id="A0A1G7W4I8"/>
<keyword evidence="2" id="KW-1185">Reference proteome</keyword>
<dbReference type="RefSeq" id="WP_092331121.1">
    <property type="nucleotide sequence ID" value="NZ_FNCP01000005.1"/>
</dbReference>
<dbReference type="InterPro" id="IPR009078">
    <property type="entry name" value="Ferritin-like_SF"/>
</dbReference>
<dbReference type="SUPFAM" id="SSF47240">
    <property type="entry name" value="Ferritin-like"/>
    <property type="match status" value="1"/>
</dbReference>
<reference evidence="2" key="1">
    <citation type="submission" date="2016-10" db="EMBL/GenBank/DDBJ databases">
        <authorList>
            <person name="Varghese N."/>
            <person name="Submissions S."/>
        </authorList>
    </citation>
    <scope>NUCLEOTIDE SEQUENCE [LARGE SCALE GENOMIC DNA]</scope>
    <source>
        <strain evidence="2">DSM 8344</strain>
    </source>
</reference>
<sequence>MGYNVADIIEKAVNIAVRRRAVYEKIGQDKAEILSIKILTKVLSKEVNKTIEYYEALLNLVNDRDFEEIDFSIYDKISFLINDFNNRINTENVTNARELLNFSLEMEKAVYSLFLDIQGRFVKTGDDVRTNTYRILTDMIENKAKHIEMLEQLRE</sequence>
<dbReference type="Gene3D" id="1.20.1260.10">
    <property type="match status" value="1"/>
</dbReference>
<gene>
    <name evidence="1" type="ORF">SAMN05443529_10526</name>
</gene>
<name>A0A1G7W4I8_9FIRM</name>
<evidence type="ECO:0000313" key="1">
    <source>
        <dbReference type="EMBL" id="SDG66896.1"/>
    </source>
</evidence>
<evidence type="ECO:0008006" key="3">
    <source>
        <dbReference type="Google" id="ProtNLM"/>
    </source>
</evidence>
<dbReference type="EMBL" id="FNCP01000005">
    <property type="protein sequence ID" value="SDG66896.1"/>
    <property type="molecule type" value="Genomic_DNA"/>
</dbReference>
<protein>
    <recommendedName>
        <fullName evidence="3">Rubrerythrin</fullName>
    </recommendedName>
</protein>
<dbReference type="InterPro" id="IPR012347">
    <property type="entry name" value="Ferritin-like"/>
</dbReference>
<dbReference type="OrthoDB" id="1935723at2"/>